<dbReference type="InterPro" id="IPR029017">
    <property type="entry name" value="Enolase-like_N"/>
</dbReference>
<dbReference type="RefSeq" id="WP_188920265.1">
    <property type="nucleotide sequence ID" value="NZ_BMPZ01000004.1"/>
</dbReference>
<evidence type="ECO:0000259" key="3">
    <source>
        <dbReference type="SMART" id="SM00922"/>
    </source>
</evidence>
<sequence length="380" mass="40871">MSEARSAAQPLISQLKIYRYQIPLVRPLPVAMQRIDHRSGLVLQVTLDSPSLPSKATGVGAGTVETLVVEVAPLSGDDITGNPLVGFSQEALEQVVRQLQRIAPKLTQQPISLLQSFAEQVSEPSLAYGLSLLHAKANHLLHPVRLASKAVPLVYQAPGESEADVIARIQALPADINAVKVKVAQTSMTQEITLIHHILAQRPKLTLRLDANRGFGLERAIEFCASLPLEHIEYIEEPCENPDDNLKLHQATGVSYAHDESLNTPGYDFKPLPGLTALVIKPMLWGSLSRLQTLIESAHEHGVRCILSSALEASLGIQDIANLAASLTPDEPPGIDTLAAFSKDLIHSSGKAQCLSLNDLQQIPNLPASSSSSTTSIQSV</sequence>
<dbReference type="NCBIfam" id="TIGR01927">
    <property type="entry name" value="menC_gam_Gplu"/>
    <property type="match status" value="1"/>
</dbReference>
<dbReference type="SFLD" id="SFLDS00001">
    <property type="entry name" value="Enolase"/>
    <property type="match status" value="1"/>
</dbReference>
<keyword evidence="1" id="KW-0479">Metal-binding</keyword>
<evidence type="ECO:0000313" key="4">
    <source>
        <dbReference type="EMBL" id="GGI82062.1"/>
    </source>
</evidence>
<dbReference type="SMART" id="SM00922">
    <property type="entry name" value="MR_MLE"/>
    <property type="match status" value="1"/>
</dbReference>
<organism evidence="4 5">
    <name type="scientific">Shewanella gelidii</name>
    <dbReference type="NCBI Taxonomy" id="1642821"/>
    <lineage>
        <taxon>Bacteria</taxon>
        <taxon>Pseudomonadati</taxon>
        <taxon>Pseudomonadota</taxon>
        <taxon>Gammaproteobacteria</taxon>
        <taxon>Alteromonadales</taxon>
        <taxon>Shewanellaceae</taxon>
        <taxon>Shewanella</taxon>
    </lineage>
</organism>
<dbReference type="PANTHER" id="PTHR48073:SF2">
    <property type="entry name" value="O-SUCCINYLBENZOATE SYNTHASE"/>
    <property type="match status" value="1"/>
</dbReference>
<dbReference type="NCBIfam" id="NF003473">
    <property type="entry name" value="PRK05105.1"/>
    <property type="match status" value="1"/>
</dbReference>
<gene>
    <name evidence="4" type="primary">menC</name>
    <name evidence="4" type="ORF">GCM10009332_19130</name>
</gene>
<dbReference type="SFLD" id="SFLDG00180">
    <property type="entry name" value="muconate_cycloisomerase"/>
    <property type="match status" value="1"/>
</dbReference>
<dbReference type="InterPro" id="IPR029065">
    <property type="entry name" value="Enolase_C-like"/>
</dbReference>
<dbReference type="Gene3D" id="3.20.20.120">
    <property type="entry name" value="Enolase-like C-terminal domain"/>
    <property type="match status" value="1"/>
</dbReference>
<dbReference type="EMBL" id="BMPZ01000004">
    <property type="protein sequence ID" value="GGI82062.1"/>
    <property type="molecule type" value="Genomic_DNA"/>
</dbReference>
<evidence type="ECO:0000256" key="1">
    <source>
        <dbReference type="ARBA" id="ARBA00022723"/>
    </source>
</evidence>
<dbReference type="AlphaFoldDB" id="A0A917JR37"/>
<dbReference type="SFLD" id="SFLDF00009">
    <property type="entry name" value="o-succinylbenzoate_synthase"/>
    <property type="match status" value="1"/>
</dbReference>
<name>A0A917JR37_9GAMM</name>
<keyword evidence="5" id="KW-1185">Reference proteome</keyword>
<dbReference type="GO" id="GO:0046872">
    <property type="term" value="F:metal ion binding"/>
    <property type="evidence" value="ECO:0007669"/>
    <property type="project" value="UniProtKB-KW"/>
</dbReference>
<dbReference type="PANTHER" id="PTHR48073">
    <property type="entry name" value="O-SUCCINYLBENZOATE SYNTHASE-RELATED"/>
    <property type="match status" value="1"/>
</dbReference>
<dbReference type="SUPFAM" id="SSF51604">
    <property type="entry name" value="Enolase C-terminal domain-like"/>
    <property type="match status" value="1"/>
</dbReference>
<proteinExistence type="predicted"/>
<dbReference type="Gene3D" id="3.30.390.10">
    <property type="entry name" value="Enolase-like, N-terminal domain"/>
    <property type="match status" value="1"/>
</dbReference>
<dbReference type="GO" id="GO:0043748">
    <property type="term" value="F:O-succinylbenzoate synthase activity"/>
    <property type="evidence" value="ECO:0007669"/>
    <property type="project" value="UniProtKB-EC"/>
</dbReference>
<reference evidence="4" key="2">
    <citation type="submission" date="2020-09" db="EMBL/GenBank/DDBJ databases">
        <authorList>
            <person name="Sun Q."/>
            <person name="Ohkuma M."/>
        </authorList>
    </citation>
    <scope>NUCLEOTIDE SEQUENCE</scope>
    <source>
        <strain evidence="4">JCM 30804</strain>
    </source>
</reference>
<dbReference type="InterPro" id="IPR013342">
    <property type="entry name" value="Mandelate_racemase_C"/>
</dbReference>
<dbReference type="PROSITE" id="PS00909">
    <property type="entry name" value="MR_MLE_2"/>
    <property type="match status" value="1"/>
</dbReference>
<dbReference type="GO" id="GO:0009234">
    <property type="term" value="P:menaquinone biosynthetic process"/>
    <property type="evidence" value="ECO:0007669"/>
    <property type="project" value="UniProtKB-UniRule"/>
</dbReference>
<dbReference type="GO" id="GO:0009063">
    <property type="term" value="P:amino acid catabolic process"/>
    <property type="evidence" value="ECO:0007669"/>
    <property type="project" value="InterPro"/>
</dbReference>
<accession>A0A917JR37</accession>
<evidence type="ECO:0000313" key="5">
    <source>
        <dbReference type="Proteomes" id="UP000613743"/>
    </source>
</evidence>
<protein>
    <recommendedName>
        <fullName evidence="2">o-succinylbenzoate synthase</fullName>
        <ecNumber evidence="2">4.2.1.113</ecNumber>
    </recommendedName>
</protein>
<dbReference type="InterPro" id="IPR036849">
    <property type="entry name" value="Enolase-like_C_sf"/>
</dbReference>
<dbReference type="Pfam" id="PF13378">
    <property type="entry name" value="MR_MLE_C"/>
    <property type="match status" value="1"/>
</dbReference>
<dbReference type="CDD" id="cd03320">
    <property type="entry name" value="OSBS"/>
    <property type="match status" value="1"/>
</dbReference>
<dbReference type="EC" id="4.2.1.113" evidence="2"/>
<evidence type="ECO:0000256" key="2">
    <source>
        <dbReference type="NCBIfam" id="TIGR01927"/>
    </source>
</evidence>
<dbReference type="Proteomes" id="UP000613743">
    <property type="component" value="Unassembled WGS sequence"/>
</dbReference>
<feature type="domain" description="Mandelate racemase/muconate lactonizing enzyme C-terminal" evidence="3">
    <location>
        <begin position="162"/>
        <end position="255"/>
    </location>
</feature>
<reference evidence="4" key="1">
    <citation type="journal article" date="2014" name="Int. J. Syst. Evol. Microbiol.">
        <title>Complete genome sequence of Corynebacterium casei LMG S-19264T (=DSM 44701T), isolated from a smear-ripened cheese.</title>
        <authorList>
            <consortium name="US DOE Joint Genome Institute (JGI-PGF)"/>
            <person name="Walter F."/>
            <person name="Albersmeier A."/>
            <person name="Kalinowski J."/>
            <person name="Ruckert C."/>
        </authorList>
    </citation>
    <scope>NUCLEOTIDE SEQUENCE</scope>
    <source>
        <strain evidence="4">JCM 30804</strain>
    </source>
</reference>
<dbReference type="InterPro" id="IPR018110">
    <property type="entry name" value="Mandel_Rmase/mucon_lact_enz_CS"/>
</dbReference>
<dbReference type="SUPFAM" id="SSF54826">
    <property type="entry name" value="Enolase N-terminal domain-like"/>
    <property type="match status" value="1"/>
</dbReference>
<comment type="caution">
    <text evidence="4">The sequence shown here is derived from an EMBL/GenBank/DDBJ whole genome shotgun (WGS) entry which is preliminary data.</text>
</comment>